<gene>
    <name evidence="4" type="ORF">EDD55_106133</name>
</gene>
<comment type="caution">
    <text evidence="4">The sequence shown here is derived from an EMBL/GenBank/DDBJ whole genome shotgun (WGS) entry which is preliminary data.</text>
</comment>
<dbReference type="AlphaFoldDB" id="A0A4R3J9U0"/>
<accession>A0A4R3J9U0</accession>
<evidence type="ECO:0000256" key="2">
    <source>
        <dbReference type="PIRSR" id="PIRSR014972-2"/>
    </source>
</evidence>
<name>A0A4R3J9U0_9PROT</name>
<dbReference type="InterPro" id="IPR054485">
    <property type="entry name" value="FlK-like_dom"/>
</dbReference>
<dbReference type="PANTHER" id="PTHR36934">
    <property type="entry name" value="BLR0278 PROTEIN"/>
    <property type="match status" value="1"/>
</dbReference>
<sequence>MRATLKPGLRRTGELAIDESLTVPSLAGRFDGFADMPKVFATAYMVGFIEATCVDCLRGHLDEGEHTVGIHVDVGHVAASKVGMRARAEVELLAVEGRILTFAVKVYDDIEVIGEGTHRRAVVNVRRFMEKTDAKWS</sequence>
<dbReference type="PANTHER" id="PTHR36934:SF1">
    <property type="entry name" value="THIOESTERASE DOMAIN-CONTAINING PROTEIN"/>
    <property type="match status" value="1"/>
</dbReference>
<dbReference type="PIRSF" id="PIRSF014972">
    <property type="entry name" value="FlK"/>
    <property type="match status" value="1"/>
</dbReference>
<dbReference type="Pfam" id="PF22636">
    <property type="entry name" value="FlK"/>
    <property type="match status" value="1"/>
</dbReference>
<evidence type="ECO:0000256" key="1">
    <source>
        <dbReference type="PIRSR" id="PIRSR014972-1"/>
    </source>
</evidence>
<dbReference type="EMBL" id="SLZW01000006">
    <property type="protein sequence ID" value="TCS62175.1"/>
    <property type="molecule type" value="Genomic_DNA"/>
</dbReference>
<feature type="binding site" evidence="2">
    <location>
        <position position="69"/>
    </location>
    <ligand>
        <name>substrate</name>
    </ligand>
</feature>
<feature type="active site" evidence="1">
    <location>
        <position position="50"/>
    </location>
</feature>
<evidence type="ECO:0000313" key="4">
    <source>
        <dbReference type="EMBL" id="TCS62175.1"/>
    </source>
</evidence>
<keyword evidence="5" id="KW-1185">Reference proteome</keyword>
<evidence type="ECO:0000313" key="5">
    <source>
        <dbReference type="Proteomes" id="UP000295304"/>
    </source>
</evidence>
<dbReference type="Gene3D" id="3.10.129.10">
    <property type="entry name" value="Hotdog Thioesterase"/>
    <property type="match status" value="1"/>
</dbReference>
<reference evidence="4 5" key="1">
    <citation type="submission" date="2019-03" db="EMBL/GenBank/DDBJ databases">
        <title>Genomic Encyclopedia of Type Strains, Phase IV (KMG-IV): sequencing the most valuable type-strain genomes for metagenomic binning, comparative biology and taxonomic classification.</title>
        <authorList>
            <person name="Goeker M."/>
        </authorList>
    </citation>
    <scope>NUCLEOTIDE SEQUENCE [LARGE SCALE GENOMIC DNA]</scope>
    <source>
        <strain evidence="4 5">DSM 101688</strain>
    </source>
</reference>
<dbReference type="RefSeq" id="WP_132939251.1">
    <property type="nucleotide sequence ID" value="NZ_CP119676.1"/>
</dbReference>
<protein>
    <submittedName>
        <fullName evidence="4">Fluoroacetyl-CoA thioesterase</fullName>
    </submittedName>
</protein>
<dbReference type="OrthoDB" id="6902891at2"/>
<evidence type="ECO:0000259" key="3">
    <source>
        <dbReference type="Pfam" id="PF22636"/>
    </source>
</evidence>
<dbReference type="InterPro" id="IPR025540">
    <property type="entry name" value="FlK"/>
</dbReference>
<organism evidence="4 5">
    <name type="scientific">Varunaivibrio sulfuroxidans</name>
    <dbReference type="NCBI Taxonomy" id="1773489"/>
    <lineage>
        <taxon>Bacteria</taxon>
        <taxon>Pseudomonadati</taxon>
        <taxon>Pseudomonadota</taxon>
        <taxon>Alphaproteobacteria</taxon>
        <taxon>Rhodospirillales</taxon>
        <taxon>Magnetovibrionaceae</taxon>
        <taxon>Varunaivibrio</taxon>
    </lineage>
</organism>
<feature type="active site" evidence="1">
    <location>
        <position position="76"/>
    </location>
</feature>
<proteinExistence type="predicted"/>
<feature type="binding site" evidence="2">
    <location>
        <position position="120"/>
    </location>
    <ligand>
        <name>substrate</name>
    </ligand>
</feature>
<dbReference type="Proteomes" id="UP000295304">
    <property type="component" value="Unassembled WGS sequence"/>
</dbReference>
<dbReference type="InterPro" id="IPR029069">
    <property type="entry name" value="HotDog_dom_sf"/>
</dbReference>
<feature type="domain" description="Fluoroacetyl-CoA-specific thioesterase-like" evidence="3">
    <location>
        <begin position="29"/>
        <end position="125"/>
    </location>
</feature>
<dbReference type="SUPFAM" id="SSF54637">
    <property type="entry name" value="Thioesterase/thiol ester dehydrase-isomerase"/>
    <property type="match status" value="1"/>
</dbReference>
<feature type="active site" evidence="1">
    <location>
        <position position="42"/>
    </location>
</feature>